<sequence>MIEVKSLDKPDERRDFPQGHMEVLELSGLSFGVATFEPGWRWSESVKQIAGTKSCQIHHNGLVVRGRLLIRMDDGTETEVGPGELFVCPPGHDAWVLGDEQVIVYDFAGGAAEYAKAKES</sequence>
<comment type="caution">
    <text evidence="1">The sequence shown here is derived from an EMBL/GenBank/DDBJ whole genome shotgun (WGS) entry which is preliminary data.</text>
</comment>
<dbReference type="SUPFAM" id="SSF51182">
    <property type="entry name" value="RmlC-like cupins"/>
    <property type="match status" value="1"/>
</dbReference>
<accession>A0ABT4T2F3</accession>
<dbReference type="CDD" id="cd06990">
    <property type="entry name" value="cupin_DUF861"/>
    <property type="match status" value="1"/>
</dbReference>
<reference evidence="1 2" key="1">
    <citation type="submission" date="2022-11" db="EMBL/GenBank/DDBJ databases">
        <title>Nonomuraea corallina sp. nov., a new species of the genus Nonomuraea isolated from sea side sediment in Thai sea.</title>
        <authorList>
            <person name="Ngamcharungchit C."/>
            <person name="Matsumoto A."/>
            <person name="Suriyachadkun C."/>
            <person name="Panbangred W."/>
            <person name="Inahashi Y."/>
            <person name="Intra B."/>
        </authorList>
    </citation>
    <scope>NUCLEOTIDE SEQUENCE [LARGE SCALE GENOMIC DNA]</scope>
    <source>
        <strain evidence="1 2">DSM 43553</strain>
    </source>
</reference>
<dbReference type="EMBL" id="JAPNUD010000073">
    <property type="protein sequence ID" value="MDA0643662.1"/>
    <property type="molecule type" value="Genomic_DNA"/>
</dbReference>
<dbReference type="InterPro" id="IPR014710">
    <property type="entry name" value="RmlC-like_jellyroll"/>
</dbReference>
<dbReference type="Gene3D" id="2.60.120.10">
    <property type="entry name" value="Jelly Rolls"/>
    <property type="match status" value="1"/>
</dbReference>
<dbReference type="RefSeq" id="WP_148033271.1">
    <property type="nucleotide sequence ID" value="NZ_BAABFD010000007.1"/>
</dbReference>
<protein>
    <submittedName>
        <fullName evidence="1">Cupin domain-containing protein</fullName>
    </submittedName>
</protein>
<dbReference type="InterPro" id="IPR011051">
    <property type="entry name" value="RmlC_Cupin_sf"/>
</dbReference>
<evidence type="ECO:0000313" key="2">
    <source>
        <dbReference type="Proteomes" id="UP001212498"/>
    </source>
</evidence>
<dbReference type="Proteomes" id="UP001212498">
    <property type="component" value="Unassembled WGS sequence"/>
</dbReference>
<name>A0ABT4T2F3_9ACTN</name>
<proteinExistence type="predicted"/>
<evidence type="ECO:0000313" key="1">
    <source>
        <dbReference type="EMBL" id="MDA0643662.1"/>
    </source>
</evidence>
<gene>
    <name evidence="1" type="ORF">OUY24_23800</name>
</gene>
<keyword evidence="2" id="KW-1185">Reference proteome</keyword>
<organism evidence="1 2">
    <name type="scientific">Nonomuraea ferruginea</name>
    <dbReference type="NCBI Taxonomy" id="46174"/>
    <lineage>
        <taxon>Bacteria</taxon>
        <taxon>Bacillati</taxon>
        <taxon>Actinomycetota</taxon>
        <taxon>Actinomycetes</taxon>
        <taxon>Streptosporangiales</taxon>
        <taxon>Streptosporangiaceae</taxon>
        <taxon>Nonomuraea</taxon>
    </lineage>
</organism>